<dbReference type="AlphaFoldDB" id="A0A9P4L8V8"/>
<dbReference type="EMBL" id="ML976616">
    <property type="protein sequence ID" value="KAF1846516.1"/>
    <property type="molecule type" value="Genomic_DNA"/>
</dbReference>
<reference evidence="1" key="1">
    <citation type="submission" date="2020-01" db="EMBL/GenBank/DDBJ databases">
        <authorList>
            <consortium name="DOE Joint Genome Institute"/>
            <person name="Haridas S."/>
            <person name="Albert R."/>
            <person name="Binder M."/>
            <person name="Bloem J."/>
            <person name="Labutti K."/>
            <person name="Salamov A."/>
            <person name="Andreopoulos B."/>
            <person name="Baker S.E."/>
            <person name="Barry K."/>
            <person name="Bills G."/>
            <person name="Bluhm B.H."/>
            <person name="Cannon C."/>
            <person name="Castanera R."/>
            <person name="Culley D.E."/>
            <person name="Daum C."/>
            <person name="Ezra D."/>
            <person name="Gonzalez J.B."/>
            <person name="Henrissat B."/>
            <person name="Kuo A."/>
            <person name="Liang C."/>
            <person name="Lipzen A."/>
            <person name="Lutzoni F."/>
            <person name="Magnuson J."/>
            <person name="Mondo S."/>
            <person name="Nolan M."/>
            <person name="Ohm R."/>
            <person name="Pangilinan J."/>
            <person name="Park H.-J."/>
            <person name="Ramirez L."/>
            <person name="Alfaro M."/>
            <person name="Sun H."/>
            <person name="Tritt A."/>
            <person name="Yoshinaga Y."/>
            <person name="Zwiers L.-H."/>
            <person name="Turgeon B.G."/>
            <person name="Goodwin S.B."/>
            <person name="Spatafora J.W."/>
            <person name="Crous P.W."/>
            <person name="Grigoriev I.V."/>
        </authorList>
    </citation>
    <scope>NUCLEOTIDE SEQUENCE</scope>
    <source>
        <strain evidence="1">CBS 394.84</strain>
    </source>
</reference>
<dbReference type="RefSeq" id="XP_040789079.1">
    <property type="nucleotide sequence ID" value="XM_040933547.1"/>
</dbReference>
<name>A0A9P4L8V8_9PLEO</name>
<dbReference type="GeneID" id="63850798"/>
<organism evidence="1 2">
    <name type="scientific">Cucurbitaria berberidis CBS 394.84</name>
    <dbReference type="NCBI Taxonomy" id="1168544"/>
    <lineage>
        <taxon>Eukaryota</taxon>
        <taxon>Fungi</taxon>
        <taxon>Dikarya</taxon>
        <taxon>Ascomycota</taxon>
        <taxon>Pezizomycotina</taxon>
        <taxon>Dothideomycetes</taxon>
        <taxon>Pleosporomycetidae</taxon>
        <taxon>Pleosporales</taxon>
        <taxon>Pleosporineae</taxon>
        <taxon>Cucurbitariaceae</taxon>
        <taxon>Cucurbitaria</taxon>
    </lineage>
</organism>
<comment type="caution">
    <text evidence="1">The sequence shown here is derived from an EMBL/GenBank/DDBJ whole genome shotgun (WGS) entry which is preliminary data.</text>
</comment>
<gene>
    <name evidence="1" type="ORF">K460DRAFT_367273</name>
</gene>
<sequence>MKRKRSPELASVESRKKASQHSLNDVSISCLFVRILQQYELLASVASSLFPEDLLALALSSKAIYHAIFPRPCSLENLLGKLSCPGKGIQIRQKHHKKSSFFYAYDCNEYVQCGATSGRIESRPCLNCKVTTCDECRVHCVYQSHYEKPSDPDELPNFSGFVLLSPLEVPIMSPQHLTLDHQLPGPLWQNPANGQGGPYHDQGFIDVPFDDDTFGPPEFVEDILNLNLGQHSLALSVSSNVPDPSPVLQAFYQVTEQRKRFFCDLCLPPTLLKCSEGIQPKLCHCTLRGRFLDRWLCLRCYETEEAAISKTYSTHRDHHACGRSSDRVVCQWCWGLVLEPKDEPETAELGSDPSTTESSS</sequence>
<dbReference type="OrthoDB" id="3775616at2759"/>
<dbReference type="Proteomes" id="UP000800039">
    <property type="component" value="Unassembled WGS sequence"/>
</dbReference>
<evidence type="ECO:0000313" key="1">
    <source>
        <dbReference type="EMBL" id="KAF1846516.1"/>
    </source>
</evidence>
<accession>A0A9P4L8V8</accession>
<protein>
    <submittedName>
        <fullName evidence="1">Uncharacterized protein</fullName>
    </submittedName>
</protein>
<proteinExistence type="predicted"/>
<evidence type="ECO:0000313" key="2">
    <source>
        <dbReference type="Proteomes" id="UP000800039"/>
    </source>
</evidence>
<keyword evidence="2" id="KW-1185">Reference proteome</keyword>